<organism evidence="3 4">
    <name type="scientific">Trichoderma breve</name>
    <dbReference type="NCBI Taxonomy" id="2034170"/>
    <lineage>
        <taxon>Eukaryota</taxon>
        <taxon>Fungi</taxon>
        <taxon>Dikarya</taxon>
        <taxon>Ascomycota</taxon>
        <taxon>Pezizomycotina</taxon>
        <taxon>Sordariomycetes</taxon>
        <taxon>Hypocreomycetidae</taxon>
        <taxon>Hypocreales</taxon>
        <taxon>Hypocreaceae</taxon>
        <taxon>Trichoderma</taxon>
    </lineage>
</organism>
<evidence type="ECO:0000313" key="4">
    <source>
        <dbReference type="Proteomes" id="UP001140511"/>
    </source>
</evidence>
<keyword evidence="4" id="KW-1185">Reference proteome</keyword>
<dbReference type="AlphaFoldDB" id="A0A9W9BF10"/>
<dbReference type="PANTHER" id="PTHR37540">
    <property type="entry name" value="TRANSCRIPTION FACTOR (ACR-2), PUTATIVE-RELATED-RELATED"/>
    <property type="match status" value="1"/>
</dbReference>
<dbReference type="Pfam" id="PF11951">
    <property type="entry name" value="Fungal_trans_2"/>
    <property type="match status" value="1"/>
</dbReference>
<dbReference type="EMBL" id="JAOPEN010000003">
    <property type="protein sequence ID" value="KAJ4861272.1"/>
    <property type="molecule type" value="Genomic_DNA"/>
</dbReference>
<gene>
    <name evidence="3" type="ORF">T069G_06260</name>
</gene>
<name>A0A9W9BF10_9HYPO</name>
<evidence type="ECO:0000256" key="2">
    <source>
        <dbReference type="SAM" id="MobiDB-lite"/>
    </source>
</evidence>
<dbReference type="Proteomes" id="UP001140511">
    <property type="component" value="Unassembled WGS sequence"/>
</dbReference>
<sequence>MPAYAIRLKIFLEPPGRRQFLSTLAFYQKTVNCRWVVALEDELFPTHLTTYLVLRNDRIANFRLVQHSDINDGVAEMPFIISDGIGSTEANKRKLIRRHVMLGKNRGKTRKVKRGDHQPAQGDLGYNGDDVSPGLSINMRYSHIPPKVGSELSFTQFADSVEPALIKDILKFSFMAKRVIYPLERCINFDKKDNFDRMWFELMTQDAAYLHTVLFTSQTYFMHTSSQNNPGAVKTVTMHHSRALQLLRERLAAKHEEVKISDPTILVVLALAGHAHMINDYETAKTHIDGLRRIVQLRGGLSTFSYHPKLSIELLKCDLGIALSYGTKTVFFTEPSSEFLMPYPDFKQFMTQHSPTQQETYSSLKHLNIDEKLGNTWSVLRRFCLVINSAAEHKRRLPKEILLNTMAPVMYRLLNMTFESGSFNESIRLVQLAFSSHVFLHWQGVTYPHTYLPERFRNCLLTLKFPIESSPHLLCWLLVMGAISIFGPTDNAWLVPWIQVNLRLCEVESWDKLRHQLKQFLWIDILHDRLGESIFDIAWPLQKDDENSGFYEEQAASTRYKENRDDSYPICAHDTAD</sequence>
<evidence type="ECO:0000256" key="1">
    <source>
        <dbReference type="ARBA" id="ARBA00023242"/>
    </source>
</evidence>
<dbReference type="PANTHER" id="PTHR37540:SF5">
    <property type="entry name" value="TRANSCRIPTION FACTOR DOMAIN-CONTAINING PROTEIN"/>
    <property type="match status" value="1"/>
</dbReference>
<proteinExistence type="predicted"/>
<accession>A0A9W9BF10</accession>
<dbReference type="InterPro" id="IPR021858">
    <property type="entry name" value="Fun_TF"/>
</dbReference>
<evidence type="ECO:0000313" key="3">
    <source>
        <dbReference type="EMBL" id="KAJ4861272.1"/>
    </source>
</evidence>
<protein>
    <submittedName>
        <fullName evidence="3">Uncharacterized protein</fullName>
    </submittedName>
</protein>
<dbReference type="GeneID" id="80868158"/>
<feature type="region of interest" description="Disordered" evidence="2">
    <location>
        <begin position="556"/>
        <end position="577"/>
    </location>
</feature>
<dbReference type="RefSeq" id="XP_056030328.1">
    <property type="nucleotide sequence ID" value="XM_056173470.1"/>
</dbReference>
<comment type="caution">
    <text evidence="3">The sequence shown here is derived from an EMBL/GenBank/DDBJ whole genome shotgun (WGS) entry which is preliminary data.</text>
</comment>
<keyword evidence="1" id="KW-0539">Nucleus</keyword>
<reference evidence="3" key="1">
    <citation type="submission" date="2022-09" db="EMBL/GenBank/DDBJ databases">
        <title>Chromosome-level assembly of Trichoderma breve T069, a fungus used in development of biopesticide product.</title>
        <authorList>
            <person name="Lin R."/>
            <person name="Liu T."/>
        </authorList>
    </citation>
    <scope>NUCLEOTIDE SEQUENCE</scope>
    <source>
        <strain evidence="3">T069</strain>
    </source>
</reference>